<evidence type="ECO:0000313" key="2">
    <source>
        <dbReference type="EMBL" id="PSC05468.1"/>
    </source>
</evidence>
<dbReference type="SUPFAM" id="SSF51556">
    <property type="entry name" value="Metallo-dependent hydrolases"/>
    <property type="match status" value="1"/>
</dbReference>
<dbReference type="AlphaFoldDB" id="A0A2T1HV18"/>
<comment type="caution">
    <text evidence="2">The sequence shown here is derived from an EMBL/GenBank/DDBJ whole genome shotgun (WGS) entry which is preliminary data.</text>
</comment>
<reference evidence="3" key="1">
    <citation type="submission" date="2018-03" db="EMBL/GenBank/DDBJ databases">
        <authorList>
            <person name="Sun L."/>
            <person name="Liu H."/>
            <person name="Chen W."/>
            <person name="Huang K."/>
            <person name="Liu W."/>
            <person name="Gao X."/>
        </authorList>
    </citation>
    <scope>NUCLEOTIDE SEQUENCE [LARGE SCALE GENOMIC DNA]</scope>
    <source>
        <strain evidence="3">SH9</strain>
    </source>
</reference>
<dbReference type="GO" id="GO:0005737">
    <property type="term" value="C:cytoplasm"/>
    <property type="evidence" value="ECO:0007669"/>
    <property type="project" value="TreeGrafter"/>
</dbReference>
<dbReference type="Gene3D" id="2.30.40.10">
    <property type="entry name" value="Urease, subunit C, domain 1"/>
    <property type="match status" value="1"/>
</dbReference>
<evidence type="ECO:0000259" key="1">
    <source>
        <dbReference type="Pfam" id="PF01979"/>
    </source>
</evidence>
<accession>A0A2T1HV18</accession>
<dbReference type="InterPro" id="IPR006680">
    <property type="entry name" value="Amidohydro-rel"/>
</dbReference>
<dbReference type="InterPro" id="IPR011059">
    <property type="entry name" value="Metal-dep_hydrolase_composite"/>
</dbReference>
<dbReference type="PANTHER" id="PTHR43668">
    <property type="entry name" value="ALLANTOINASE"/>
    <property type="match status" value="1"/>
</dbReference>
<dbReference type="Proteomes" id="UP000239772">
    <property type="component" value="Unassembled WGS sequence"/>
</dbReference>
<organism evidence="2 3">
    <name type="scientific">Alsobacter soli</name>
    <dbReference type="NCBI Taxonomy" id="2109933"/>
    <lineage>
        <taxon>Bacteria</taxon>
        <taxon>Pseudomonadati</taxon>
        <taxon>Pseudomonadota</taxon>
        <taxon>Alphaproteobacteria</taxon>
        <taxon>Hyphomicrobiales</taxon>
        <taxon>Alsobacteraceae</taxon>
        <taxon>Alsobacter</taxon>
    </lineage>
</organism>
<dbReference type="OrthoDB" id="9775759at2"/>
<dbReference type="InterPro" id="IPR050138">
    <property type="entry name" value="DHOase/Allantoinase_Hydrolase"/>
</dbReference>
<dbReference type="GO" id="GO:0006145">
    <property type="term" value="P:purine nucleobase catabolic process"/>
    <property type="evidence" value="ECO:0007669"/>
    <property type="project" value="TreeGrafter"/>
</dbReference>
<dbReference type="InterPro" id="IPR032466">
    <property type="entry name" value="Metal_Hydrolase"/>
</dbReference>
<dbReference type="RefSeq" id="WP_106336105.1">
    <property type="nucleotide sequence ID" value="NZ_PVZS01000007.1"/>
</dbReference>
<evidence type="ECO:0000313" key="3">
    <source>
        <dbReference type="Proteomes" id="UP000239772"/>
    </source>
</evidence>
<sequence>MSDYDLVIRGGEAILPGRGRTACDIAIRDGRIAAILAPGEAAPAQETLSAKGLVVMPGAIDVHLHLGHGKDISRPREPGDADRETAAAAKGGVTTIVPYLMASEPFETIFDDVVSVTEQGARVDFGYHFIISTEQQLAGVPSYVREYGAPSFKIFMNNRGGEGARLGLPDIDDGFLFRLAEAAAANGGMVCPHPETIEIAWVLRERVKAQDPEGWGGLATWNATRPPFVEADAVQRAAYIAHSAGAPLYVVHTSSAEALEAALRHRQAGAKVFIETCPHYLTHDITWSGGDIGKINPPLREPADRERLWQGLINGEIDTVGTDHVHRDITSKQGGIWAASPGCPGMETMLPVLISEGHHKRGLSLERIAELTATNPARAMGLGHVKGAIAPGLDADLAVVDPDASWTVERADVVSSAGYSIYEGETLKGSVRHAFVRGKAVLRDGALADDATGWGRYVRRKLEG</sequence>
<feature type="domain" description="Amidohydrolase-related" evidence="1">
    <location>
        <begin position="303"/>
        <end position="441"/>
    </location>
</feature>
<dbReference type="EMBL" id="PVZS01000007">
    <property type="protein sequence ID" value="PSC05468.1"/>
    <property type="molecule type" value="Genomic_DNA"/>
</dbReference>
<keyword evidence="3" id="KW-1185">Reference proteome</keyword>
<name>A0A2T1HV18_9HYPH</name>
<protein>
    <submittedName>
        <fullName evidence="2">Dihydroorotase</fullName>
    </submittedName>
</protein>
<dbReference type="GO" id="GO:0004038">
    <property type="term" value="F:allantoinase activity"/>
    <property type="evidence" value="ECO:0007669"/>
    <property type="project" value="TreeGrafter"/>
</dbReference>
<dbReference type="Gene3D" id="3.20.20.140">
    <property type="entry name" value="Metal-dependent hydrolases"/>
    <property type="match status" value="1"/>
</dbReference>
<dbReference type="Pfam" id="PF01979">
    <property type="entry name" value="Amidohydro_1"/>
    <property type="match status" value="1"/>
</dbReference>
<dbReference type="SUPFAM" id="SSF51338">
    <property type="entry name" value="Composite domain of metallo-dependent hydrolases"/>
    <property type="match status" value="1"/>
</dbReference>
<proteinExistence type="predicted"/>
<dbReference type="PANTHER" id="PTHR43668:SF2">
    <property type="entry name" value="ALLANTOINASE"/>
    <property type="match status" value="1"/>
</dbReference>
<gene>
    <name evidence="2" type="ORF">SLNSH_07705</name>
</gene>